<dbReference type="PANTHER" id="PTHR42791">
    <property type="entry name" value="GNAT FAMILY ACETYLTRANSFERASE"/>
    <property type="match status" value="1"/>
</dbReference>
<organism evidence="2 3">
    <name type="scientific">Altererythrobacter lutimaris</name>
    <dbReference type="NCBI Taxonomy" id="2743979"/>
    <lineage>
        <taxon>Bacteria</taxon>
        <taxon>Pseudomonadati</taxon>
        <taxon>Pseudomonadota</taxon>
        <taxon>Alphaproteobacteria</taxon>
        <taxon>Sphingomonadales</taxon>
        <taxon>Erythrobacteraceae</taxon>
        <taxon>Altererythrobacter</taxon>
    </lineage>
</organism>
<dbReference type="Gene3D" id="3.40.630.30">
    <property type="match status" value="1"/>
</dbReference>
<proteinExistence type="predicted"/>
<comment type="caution">
    <text evidence="2">The sequence shown here is derived from an EMBL/GenBank/DDBJ whole genome shotgun (WGS) entry which is preliminary data.</text>
</comment>
<dbReference type="PROSITE" id="PS51186">
    <property type="entry name" value="GNAT"/>
    <property type="match status" value="1"/>
</dbReference>
<sequence length="206" mass="22368">MGPDDIELGPDLTIAGPRDGKRIGDITADAFRNDPFNAWLFGNFAGIRALFRMQAKRIYTQRGYCYRAGDDGACMWMLPGGSASFSGMDYAIFAMNTFLASGRGAIARGIKTGQAMEARHPDFAHAYLFSIGVRPSAQGKGLGRKLIQPVLDACDRKGLRAYLENSNPANTGFYNSCGFTQLGEPIHPTTDSPPLVPMVRKPRALV</sequence>
<accession>A0A850H9K1</accession>
<dbReference type="Pfam" id="PF00583">
    <property type="entry name" value="Acetyltransf_1"/>
    <property type="match status" value="1"/>
</dbReference>
<feature type="domain" description="N-acetyltransferase" evidence="1">
    <location>
        <begin position="45"/>
        <end position="203"/>
    </location>
</feature>
<name>A0A850H9K1_9SPHN</name>
<dbReference type="CDD" id="cd04301">
    <property type="entry name" value="NAT_SF"/>
    <property type="match status" value="1"/>
</dbReference>
<dbReference type="AlphaFoldDB" id="A0A850H9K1"/>
<evidence type="ECO:0000313" key="3">
    <source>
        <dbReference type="Proteomes" id="UP000546031"/>
    </source>
</evidence>
<dbReference type="Proteomes" id="UP000546031">
    <property type="component" value="Unassembled WGS sequence"/>
</dbReference>
<protein>
    <submittedName>
        <fullName evidence="2">GNAT family N-acetyltransferase</fullName>
    </submittedName>
</protein>
<dbReference type="EMBL" id="JABWTA010000001">
    <property type="protein sequence ID" value="NVE93621.1"/>
    <property type="molecule type" value="Genomic_DNA"/>
</dbReference>
<dbReference type="RefSeq" id="WP_176271976.1">
    <property type="nucleotide sequence ID" value="NZ_JABWTA010000001.1"/>
</dbReference>
<evidence type="ECO:0000259" key="1">
    <source>
        <dbReference type="PROSITE" id="PS51186"/>
    </source>
</evidence>
<dbReference type="InterPro" id="IPR000182">
    <property type="entry name" value="GNAT_dom"/>
</dbReference>
<dbReference type="GO" id="GO:0016747">
    <property type="term" value="F:acyltransferase activity, transferring groups other than amino-acyl groups"/>
    <property type="evidence" value="ECO:0007669"/>
    <property type="project" value="InterPro"/>
</dbReference>
<reference evidence="2 3" key="1">
    <citation type="submission" date="2020-06" db="EMBL/GenBank/DDBJ databases">
        <title>Altererythrobacter lutimaris sp. nov., a marine bacterium isolated from a tidal flat.</title>
        <authorList>
            <person name="Kim D."/>
            <person name="Yoo Y."/>
            <person name="Kim J.-J."/>
        </authorList>
    </citation>
    <scope>NUCLEOTIDE SEQUENCE [LARGE SCALE GENOMIC DNA]</scope>
    <source>
        <strain evidence="2 3">JGD-16</strain>
    </source>
</reference>
<keyword evidence="2" id="KW-0808">Transferase</keyword>
<dbReference type="PANTHER" id="PTHR42791:SF1">
    <property type="entry name" value="N-ACETYLTRANSFERASE DOMAIN-CONTAINING PROTEIN"/>
    <property type="match status" value="1"/>
</dbReference>
<dbReference type="SUPFAM" id="SSF55729">
    <property type="entry name" value="Acyl-CoA N-acyltransferases (Nat)"/>
    <property type="match status" value="1"/>
</dbReference>
<gene>
    <name evidence="2" type="ORF">HUO12_01770</name>
</gene>
<dbReference type="InterPro" id="IPR016181">
    <property type="entry name" value="Acyl_CoA_acyltransferase"/>
</dbReference>
<keyword evidence="3" id="KW-1185">Reference proteome</keyword>
<dbReference type="InterPro" id="IPR052523">
    <property type="entry name" value="Trichothecene_AcTrans"/>
</dbReference>
<evidence type="ECO:0000313" key="2">
    <source>
        <dbReference type="EMBL" id="NVE93621.1"/>
    </source>
</evidence>